<dbReference type="PANTHER" id="PTHR43433">
    <property type="entry name" value="HYDROLASE, ALPHA/BETA FOLD FAMILY PROTEIN"/>
    <property type="match status" value="1"/>
</dbReference>
<dbReference type="InterPro" id="IPR050471">
    <property type="entry name" value="AB_hydrolase"/>
</dbReference>
<accession>A0A7C9W873</accession>
<dbReference type="Pfam" id="PF00561">
    <property type="entry name" value="Abhydrolase_1"/>
    <property type="match status" value="1"/>
</dbReference>
<proteinExistence type="predicted"/>
<evidence type="ECO:0000313" key="2">
    <source>
        <dbReference type="EMBL" id="NGY65279.1"/>
    </source>
</evidence>
<keyword evidence="3" id="KW-1185">Reference proteome</keyword>
<dbReference type="GO" id="GO:0016787">
    <property type="term" value="F:hydrolase activity"/>
    <property type="evidence" value="ECO:0007669"/>
    <property type="project" value="UniProtKB-KW"/>
</dbReference>
<dbReference type="Proteomes" id="UP000481360">
    <property type="component" value="Unassembled WGS sequence"/>
</dbReference>
<organism evidence="2 3">
    <name type="scientific">Lentzea alba</name>
    <dbReference type="NCBI Taxonomy" id="2714351"/>
    <lineage>
        <taxon>Bacteria</taxon>
        <taxon>Bacillati</taxon>
        <taxon>Actinomycetota</taxon>
        <taxon>Actinomycetes</taxon>
        <taxon>Pseudonocardiales</taxon>
        <taxon>Pseudonocardiaceae</taxon>
        <taxon>Lentzea</taxon>
    </lineage>
</organism>
<dbReference type="InterPro" id="IPR029058">
    <property type="entry name" value="AB_hydrolase_fold"/>
</dbReference>
<feature type="domain" description="AB hydrolase-1" evidence="1">
    <location>
        <begin position="8"/>
        <end position="226"/>
    </location>
</feature>
<dbReference type="SUPFAM" id="SSF53474">
    <property type="entry name" value="alpha/beta-Hydrolases"/>
    <property type="match status" value="1"/>
</dbReference>
<name>A0A7C9W873_9PSEU</name>
<dbReference type="PRINTS" id="PR00111">
    <property type="entry name" value="ABHYDROLASE"/>
</dbReference>
<protein>
    <submittedName>
        <fullName evidence="2">Alpha/beta fold hydrolase</fullName>
    </submittedName>
</protein>
<sequence>MPASDTGTLVLLNSLGTTTALWDEVLPLLNGSFEVVRFDQRGHGTAAAAPATALLDDLVDDVFGVQDRLGVHSAHLAGISIGGMIALRAARRAPDRVLSLTAMCCAAVLDRQGWVERAATVREHGLEPIVPAVMERWFAPDFRVLRPEVVRAYADMLRSTPSEGYAMGCDVLADADVRNDLAAITAPTLVIGGAEDPATPPHEQRAIAHAIPRARLEILPSVGHLAPAAVPETVAKLVLDNMNNAERSV</sequence>
<dbReference type="InterPro" id="IPR000073">
    <property type="entry name" value="AB_hydrolase_1"/>
</dbReference>
<dbReference type="RefSeq" id="WP_166054082.1">
    <property type="nucleotide sequence ID" value="NZ_JAAMPJ010000015.1"/>
</dbReference>
<dbReference type="Gene3D" id="3.40.50.1820">
    <property type="entry name" value="alpha/beta hydrolase"/>
    <property type="match status" value="1"/>
</dbReference>
<dbReference type="AlphaFoldDB" id="A0A7C9W873"/>
<keyword evidence="2" id="KW-0378">Hydrolase</keyword>
<evidence type="ECO:0000313" key="3">
    <source>
        <dbReference type="Proteomes" id="UP000481360"/>
    </source>
</evidence>
<dbReference type="EMBL" id="JAAMPJ010000015">
    <property type="protein sequence ID" value="NGY65279.1"/>
    <property type="molecule type" value="Genomic_DNA"/>
</dbReference>
<comment type="caution">
    <text evidence="2">The sequence shown here is derived from an EMBL/GenBank/DDBJ whole genome shotgun (WGS) entry which is preliminary data.</text>
</comment>
<reference evidence="2 3" key="1">
    <citation type="submission" date="2020-03" db="EMBL/GenBank/DDBJ databases">
        <title>Isolation and identification of active actinomycetes.</title>
        <authorList>
            <person name="Sun X."/>
        </authorList>
    </citation>
    <scope>NUCLEOTIDE SEQUENCE [LARGE SCALE GENOMIC DNA]</scope>
    <source>
        <strain evidence="2 3">NEAU-D13</strain>
    </source>
</reference>
<evidence type="ECO:0000259" key="1">
    <source>
        <dbReference type="Pfam" id="PF00561"/>
    </source>
</evidence>
<gene>
    <name evidence="2" type="ORF">G7043_40930</name>
</gene>
<dbReference type="PANTHER" id="PTHR43433:SF5">
    <property type="entry name" value="AB HYDROLASE-1 DOMAIN-CONTAINING PROTEIN"/>
    <property type="match status" value="1"/>
</dbReference>